<keyword evidence="6" id="KW-1185">Reference proteome</keyword>
<sequence>MDVQQQLEAYFRNKREAHLEELKQFLRIPSVSAVPEHASDIRRCAEWTADAFRRAGCEHVQIMPTAGHPVVYADWLHAPGKPTVLVYGHYDVQPPEPLELWQTPPFEPEIRDNKLYARGATDDKGPLFLYVKMIEAWLQTTGSLPVNVKFCIEGEEEVASKHTPGFVEANRELLAADVVVISDTPMKEKGQPAITYGLRGLIGAEIEVTAANQDLHSGVYGGGVPNALHALTALLNSFHSDDGKVAVAGFYDTVRPLSAEERASLAKVGIDEAKIRTELGLTELYGEPGYSFIERTTGRPTLEIVSVTGGFQGEGIKPIVPGKALAKITCRLVANQTPDEVMDLIDKHIASHTPAGVKAVMRRSLRGNPFLTPIDHPVMQAAAASYEAVYGKAPIFTRGGGSIPVVEVFSRLLDAPVVLMGLSLNEENMHAPNEYFDLDNFDMGLRTLALYWEKLGNLPK</sequence>
<evidence type="ECO:0000313" key="5">
    <source>
        <dbReference type="EMBL" id="KIL41777.1"/>
    </source>
</evidence>
<dbReference type="PANTHER" id="PTHR43270:SF12">
    <property type="entry name" value="SUCCINYL-DIAMINOPIMELATE DESUCCINYLASE"/>
    <property type="match status" value="1"/>
</dbReference>
<reference evidence="5 6" key="1">
    <citation type="submission" date="2014-12" db="EMBL/GenBank/DDBJ databases">
        <title>Draft genome sequence of Paenibacillus kamchatkensis strain B-2647.</title>
        <authorList>
            <person name="Karlyshev A.V."/>
            <person name="Kudryashova E.B."/>
        </authorList>
    </citation>
    <scope>NUCLEOTIDE SEQUENCE [LARGE SCALE GENOMIC DNA]</scope>
    <source>
        <strain evidence="5 6">VKM B-2647</strain>
    </source>
</reference>
<dbReference type="InterPro" id="IPR002933">
    <property type="entry name" value="Peptidase_M20"/>
</dbReference>
<dbReference type="InterPro" id="IPR051458">
    <property type="entry name" value="Cyt/Met_Dipeptidase"/>
</dbReference>
<gene>
    <name evidence="5" type="ORF">SD70_05320</name>
</gene>
<protein>
    <submittedName>
        <fullName evidence="5">Peptidase M20</fullName>
    </submittedName>
</protein>
<dbReference type="Pfam" id="PF01546">
    <property type="entry name" value="Peptidase_M20"/>
    <property type="match status" value="1"/>
</dbReference>
<keyword evidence="2" id="KW-0479">Metal-binding</keyword>
<dbReference type="PANTHER" id="PTHR43270">
    <property type="entry name" value="BETA-ALA-HIS DIPEPTIDASE"/>
    <property type="match status" value="1"/>
</dbReference>
<dbReference type="Pfam" id="PF07687">
    <property type="entry name" value="M20_dimer"/>
    <property type="match status" value="1"/>
</dbReference>
<dbReference type="InterPro" id="IPR011650">
    <property type="entry name" value="Peptidase_M20_dimer"/>
</dbReference>
<evidence type="ECO:0000313" key="6">
    <source>
        <dbReference type="Proteomes" id="UP000031967"/>
    </source>
</evidence>
<dbReference type="EMBL" id="JXAK01000006">
    <property type="protein sequence ID" value="KIL41777.1"/>
    <property type="molecule type" value="Genomic_DNA"/>
</dbReference>
<evidence type="ECO:0000259" key="4">
    <source>
        <dbReference type="Pfam" id="PF07687"/>
    </source>
</evidence>
<keyword evidence="1" id="KW-0645">Protease</keyword>
<evidence type="ECO:0000256" key="1">
    <source>
        <dbReference type="ARBA" id="ARBA00022670"/>
    </source>
</evidence>
<organism evidence="5 6">
    <name type="scientific">Gordoniibacillus kamchatkensis</name>
    <dbReference type="NCBI Taxonomy" id="1590651"/>
    <lineage>
        <taxon>Bacteria</taxon>
        <taxon>Bacillati</taxon>
        <taxon>Bacillota</taxon>
        <taxon>Bacilli</taxon>
        <taxon>Bacillales</taxon>
        <taxon>Paenibacillaceae</taxon>
        <taxon>Gordoniibacillus</taxon>
    </lineage>
</organism>
<proteinExistence type="predicted"/>
<name>A0ABR5AL57_9BACL</name>
<dbReference type="NCBIfam" id="NF005914">
    <property type="entry name" value="PRK07907.1"/>
    <property type="match status" value="1"/>
</dbReference>
<evidence type="ECO:0000256" key="2">
    <source>
        <dbReference type="ARBA" id="ARBA00022723"/>
    </source>
</evidence>
<keyword evidence="3" id="KW-0378">Hydrolase</keyword>
<dbReference type="Proteomes" id="UP000031967">
    <property type="component" value="Unassembled WGS sequence"/>
</dbReference>
<dbReference type="Gene3D" id="3.40.630.10">
    <property type="entry name" value="Zn peptidases"/>
    <property type="match status" value="1"/>
</dbReference>
<dbReference type="NCBIfam" id="NF006053">
    <property type="entry name" value="PRK08201.1"/>
    <property type="match status" value="1"/>
</dbReference>
<comment type="caution">
    <text evidence="5">The sequence shown here is derived from an EMBL/GenBank/DDBJ whole genome shotgun (WGS) entry which is preliminary data.</text>
</comment>
<accession>A0ABR5AL57</accession>
<evidence type="ECO:0000256" key="3">
    <source>
        <dbReference type="ARBA" id="ARBA00022801"/>
    </source>
</evidence>
<dbReference type="NCBIfam" id="NF006579">
    <property type="entry name" value="PRK09104.1"/>
    <property type="match status" value="1"/>
</dbReference>
<dbReference type="SUPFAM" id="SSF53187">
    <property type="entry name" value="Zn-dependent exopeptidases"/>
    <property type="match status" value="1"/>
</dbReference>
<feature type="domain" description="Peptidase M20 dimerisation" evidence="4">
    <location>
        <begin position="196"/>
        <end position="355"/>
    </location>
</feature>
<dbReference type="Gene3D" id="3.30.70.360">
    <property type="match status" value="1"/>
</dbReference>
<dbReference type="RefSeq" id="WP_041046323.1">
    <property type="nucleotide sequence ID" value="NZ_JXAK01000006.1"/>
</dbReference>